<proteinExistence type="predicted"/>
<feature type="region of interest" description="Disordered" evidence="1">
    <location>
        <begin position="56"/>
        <end position="87"/>
    </location>
</feature>
<name>A0A8H5I413_9HYPO</name>
<gene>
    <name evidence="2" type="ORF">FMEXI_14410</name>
</gene>
<reference evidence="2 3" key="1">
    <citation type="submission" date="2020-05" db="EMBL/GenBank/DDBJ databases">
        <title>Identification and distribution of gene clusters putatively required for synthesis of sphingolipid metabolism inhibitors in phylogenetically diverse species of the filamentous fungus Fusarium.</title>
        <authorList>
            <person name="Kim H.-S."/>
            <person name="Busman M."/>
            <person name="Brown D.W."/>
            <person name="Divon H."/>
            <person name="Uhlig S."/>
            <person name="Proctor R.H."/>
        </authorList>
    </citation>
    <scope>NUCLEOTIDE SEQUENCE [LARGE SCALE GENOMIC DNA]</scope>
    <source>
        <strain evidence="2 3">NRRL 53147</strain>
    </source>
</reference>
<dbReference type="InterPro" id="IPR020301">
    <property type="entry name" value="Mrx7"/>
</dbReference>
<sequence>MAAHWWLLRAIQSFEVRPITLPFFHTLTNKLQDHIVASILRQPGFHRAVTRIHKTIHEKQYGRNPHEPLAPGEATADPNTSGENSEFAKHFLDEIKNQFRGKPTDITRK</sequence>
<dbReference type="Proteomes" id="UP000522262">
    <property type="component" value="Unassembled WGS sequence"/>
</dbReference>
<feature type="compositionally biased region" description="Basic and acidic residues" evidence="1">
    <location>
        <begin position="56"/>
        <end position="66"/>
    </location>
</feature>
<dbReference type="Pfam" id="PF10906">
    <property type="entry name" value="Mrx7"/>
    <property type="match status" value="1"/>
</dbReference>
<evidence type="ECO:0000256" key="1">
    <source>
        <dbReference type="SAM" id="MobiDB-lite"/>
    </source>
</evidence>
<evidence type="ECO:0000313" key="3">
    <source>
        <dbReference type="Proteomes" id="UP000522262"/>
    </source>
</evidence>
<evidence type="ECO:0000313" key="2">
    <source>
        <dbReference type="EMBL" id="KAF5529002.1"/>
    </source>
</evidence>
<protein>
    <submittedName>
        <fullName evidence="2">Uncharacterized protein</fullName>
    </submittedName>
</protein>
<accession>A0A8H5I413</accession>
<dbReference type="AlphaFoldDB" id="A0A8H5I413"/>
<dbReference type="EMBL" id="JAAOAM010000716">
    <property type="protein sequence ID" value="KAF5529002.1"/>
    <property type="molecule type" value="Genomic_DNA"/>
</dbReference>
<organism evidence="2 3">
    <name type="scientific">Fusarium mexicanum</name>
    <dbReference type="NCBI Taxonomy" id="751941"/>
    <lineage>
        <taxon>Eukaryota</taxon>
        <taxon>Fungi</taxon>
        <taxon>Dikarya</taxon>
        <taxon>Ascomycota</taxon>
        <taxon>Pezizomycotina</taxon>
        <taxon>Sordariomycetes</taxon>
        <taxon>Hypocreomycetidae</taxon>
        <taxon>Hypocreales</taxon>
        <taxon>Nectriaceae</taxon>
        <taxon>Fusarium</taxon>
        <taxon>Fusarium fujikuroi species complex</taxon>
    </lineage>
</organism>
<comment type="caution">
    <text evidence="2">The sequence shown here is derived from an EMBL/GenBank/DDBJ whole genome shotgun (WGS) entry which is preliminary data.</text>
</comment>
<keyword evidence="3" id="KW-1185">Reference proteome</keyword>